<accession>A0A9Q4FKJ3</accession>
<dbReference type="EMBL" id="WKAE01000566">
    <property type="protein sequence ID" value="MCF5632754.1"/>
    <property type="molecule type" value="Genomic_DNA"/>
</dbReference>
<sequence>MDSSNLAQLVKAEAEIAASKQTAKDTLATSAVSREGLRDDLSAQAGIPRKISENPSSMWGKSIDDIRQSLTMEGAILTIKPPVSGTSGRAQVFKVEGHAAIKEIEYHPGGGVHGDSPYYKFIRNDNVEVRINKPSPDFGPGTITRYQEYYDTKGNRLKYERGEWKTWE</sequence>
<dbReference type="Proteomes" id="UP000814010">
    <property type="component" value="Unassembled WGS sequence"/>
</dbReference>
<dbReference type="AlphaFoldDB" id="A0A9Q4FKJ3"/>
<proteinExistence type="predicted"/>
<protein>
    <submittedName>
        <fullName evidence="1">Uncharacterized protein</fullName>
    </submittedName>
</protein>
<comment type="caution">
    <text evidence="1">The sequence shown here is derived from an EMBL/GenBank/DDBJ whole genome shotgun (WGS) entry which is preliminary data.</text>
</comment>
<evidence type="ECO:0000313" key="2">
    <source>
        <dbReference type="Proteomes" id="UP000814010"/>
    </source>
</evidence>
<name>A0A9Q4FKJ3_PSESX</name>
<dbReference type="RefSeq" id="WP_236454497.1">
    <property type="nucleotide sequence ID" value="NZ_WKAE01000566.1"/>
</dbReference>
<reference evidence="1" key="1">
    <citation type="submission" date="2019-11" db="EMBL/GenBank/DDBJ databases">
        <title>Epiphytic Pseudomonas syringae from cherry orchards.</title>
        <authorList>
            <person name="Hulin M.T."/>
        </authorList>
    </citation>
    <scope>NUCLEOTIDE SEQUENCE</scope>
    <source>
        <strain evidence="1">PA-2-5E</strain>
    </source>
</reference>
<organism evidence="1 2">
    <name type="scientific">Pseudomonas syringae</name>
    <dbReference type="NCBI Taxonomy" id="317"/>
    <lineage>
        <taxon>Bacteria</taxon>
        <taxon>Pseudomonadati</taxon>
        <taxon>Pseudomonadota</taxon>
        <taxon>Gammaproteobacteria</taxon>
        <taxon>Pseudomonadales</taxon>
        <taxon>Pseudomonadaceae</taxon>
        <taxon>Pseudomonas</taxon>
    </lineage>
</organism>
<evidence type="ECO:0000313" key="1">
    <source>
        <dbReference type="EMBL" id="MCF5632754.1"/>
    </source>
</evidence>
<gene>
    <name evidence="1" type="ORF">GIV53_26485</name>
</gene>